<dbReference type="InterPro" id="IPR011059">
    <property type="entry name" value="Metal-dep_hydrolase_composite"/>
</dbReference>
<evidence type="ECO:0000256" key="1">
    <source>
        <dbReference type="SAM" id="SignalP"/>
    </source>
</evidence>
<dbReference type="OrthoDB" id="9767366at2"/>
<keyword evidence="3" id="KW-0378">Hydrolase</keyword>
<gene>
    <name evidence="3" type="ORF">DU508_12235</name>
</gene>
<dbReference type="RefSeq" id="WP_115403094.1">
    <property type="nucleotide sequence ID" value="NZ_QPKV01000004.1"/>
</dbReference>
<accession>A0A369Q035</accession>
<sequence>MKTKLYLFSLFIWLTTEASAQTRGISSLIVYNAKIHTLDNNNTITEAMAVANGKIISTGKSADILKFKTKNTIIIDAKGKVIVPGLFDSHMHIIRGGRFFNTELRWDGVRSLKSALAMLKEQAQRTPEGQWVRVIGGWNAFQFEEKRLPTLEEINNATGNTPAFVLHLYGHAYLNKAGIKALKMDINTPNPNGGLIEKDIHGNPTGMLVAEPNAFILYSTLSKLPELNPEEKINSTKLFMAEMNRLGVTAIMDAGGGFQNFPEDYGVTSKLCESSELTIRMPYYLFAQKANSELNDYTKWISSVEIGDGCNGPSDGTAEFAKMPKTEYHVQGGGENLVMSAGDFENFDQPRPDLSPVMESQLAPVLSLLVKNRWPFRIHATYNESISRFLNVIEDINRKTPLNGLLWFFDHAETVSTENLQRIKALNGGIAIQHRMAYQGEAFVKRYGKIAAANTVPLKKIMEMGIKVGMGTDGTRVASYNPWVGLYWLTTGKTLGGLKYMADENIADRTTALKLFTQGSAQLISLEKDRGILKKNYLADFIILSDDYFTTAEDNILNIESKLTVVNGKVVYADNDFRLFAAPQPKAMPEWSPINYYGGYQKN</sequence>
<protein>
    <submittedName>
        <fullName evidence="3">Amidohydrolase</fullName>
    </submittedName>
</protein>
<feature type="signal peptide" evidence="1">
    <location>
        <begin position="1"/>
        <end position="20"/>
    </location>
</feature>
<evidence type="ECO:0000313" key="4">
    <source>
        <dbReference type="Proteomes" id="UP000253961"/>
    </source>
</evidence>
<feature type="domain" description="Amidohydrolase 3" evidence="2">
    <location>
        <begin position="74"/>
        <end position="572"/>
    </location>
</feature>
<dbReference type="SUPFAM" id="SSF51556">
    <property type="entry name" value="Metallo-dependent hydrolases"/>
    <property type="match status" value="1"/>
</dbReference>
<evidence type="ECO:0000259" key="2">
    <source>
        <dbReference type="Pfam" id="PF07969"/>
    </source>
</evidence>
<dbReference type="CDD" id="cd01300">
    <property type="entry name" value="YtcJ_like"/>
    <property type="match status" value="1"/>
</dbReference>
<keyword evidence="4" id="KW-1185">Reference proteome</keyword>
<organism evidence="3 4">
    <name type="scientific">Pedobacter chinensis</name>
    <dbReference type="NCBI Taxonomy" id="2282421"/>
    <lineage>
        <taxon>Bacteria</taxon>
        <taxon>Pseudomonadati</taxon>
        <taxon>Bacteroidota</taxon>
        <taxon>Sphingobacteriia</taxon>
        <taxon>Sphingobacteriales</taxon>
        <taxon>Sphingobacteriaceae</taxon>
        <taxon>Pedobacter</taxon>
    </lineage>
</organism>
<dbReference type="PANTHER" id="PTHR22642">
    <property type="entry name" value="IMIDAZOLONEPROPIONASE"/>
    <property type="match status" value="1"/>
</dbReference>
<evidence type="ECO:0000313" key="3">
    <source>
        <dbReference type="EMBL" id="RDC56366.1"/>
    </source>
</evidence>
<dbReference type="Pfam" id="PF07969">
    <property type="entry name" value="Amidohydro_3"/>
    <property type="match status" value="1"/>
</dbReference>
<keyword evidence="1" id="KW-0732">Signal</keyword>
<dbReference type="Gene3D" id="2.30.40.10">
    <property type="entry name" value="Urease, subunit C, domain 1"/>
    <property type="match status" value="1"/>
</dbReference>
<comment type="caution">
    <text evidence="3">The sequence shown here is derived from an EMBL/GenBank/DDBJ whole genome shotgun (WGS) entry which is preliminary data.</text>
</comment>
<dbReference type="Gene3D" id="3.10.310.70">
    <property type="match status" value="1"/>
</dbReference>
<proteinExistence type="predicted"/>
<dbReference type="GO" id="GO:0016810">
    <property type="term" value="F:hydrolase activity, acting on carbon-nitrogen (but not peptide) bonds"/>
    <property type="evidence" value="ECO:0007669"/>
    <property type="project" value="InterPro"/>
</dbReference>
<feature type="chain" id="PRO_5016925923" evidence="1">
    <location>
        <begin position="21"/>
        <end position="603"/>
    </location>
</feature>
<dbReference type="PANTHER" id="PTHR22642:SF21">
    <property type="entry name" value="PERIPLASMIC PROTEIN"/>
    <property type="match status" value="1"/>
</dbReference>
<dbReference type="InterPro" id="IPR032466">
    <property type="entry name" value="Metal_Hydrolase"/>
</dbReference>
<name>A0A369Q035_9SPHI</name>
<dbReference type="InterPro" id="IPR013108">
    <property type="entry name" value="Amidohydro_3"/>
</dbReference>
<dbReference type="SUPFAM" id="SSF51338">
    <property type="entry name" value="Composite domain of metallo-dependent hydrolases"/>
    <property type="match status" value="1"/>
</dbReference>
<dbReference type="EMBL" id="QPKV01000004">
    <property type="protein sequence ID" value="RDC56366.1"/>
    <property type="molecule type" value="Genomic_DNA"/>
</dbReference>
<dbReference type="InterPro" id="IPR033932">
    <property type="entry name" value="YtcJ-like"/>
</dbReference>
<dbReference type="Gene3D" id="3.20.20.140">
    <property type="entry name" value="Metal-dependent hydrolases"/>
    <property type="match status" value="1"/>
</dbReference>
<dbReference type="Proteomes" id="UP000253961">
    <property type="component" value="Unassembled WGS sequence"/>
</dbReference>
<dbReference type="AlphaFoldDB" id="A0A369Q035"/>
<reference evidence="3 4" key="1">
    <citation type="submission" date="2018-07" db="EMBL/GenBank/DDBJ databases">
        <title>Pedobacter sp. nov., isolated from soil.</title>
        <authorList>
            <person name="Zhou L.Y."/>
            <person name="Du Z.J."/>
        </authorList>
    </citation>
    <scope>NUCLEOTIDE SEQUENCE [LARGE SCALE GENOMIC DNA]</scope>
    <source>
        <strain evidence="3 4">JDX94</strain>
    </source>
</reference>